<proteinExistence type="predicted"/>
<dbReference type="EMBL" id="JANBUY010000084">
    <property type="protein sequence ID" value="KAJ2864570.1"/>
    <property type="molecule type" value="Genomic_DNA"/>
</dbReference>
<feature type="region of interest" description="Disordered" evidence="1">
    <location>
        <begin position="49"/>
        <end position="110"/>
    </location>
</feature>
<feature type="compositionally biased region" description="Basic and acidic residues" evidence="1">
    <location>
        <begin position="593"/>
        <end position="602"/>
    </location>
</feature>
<feature type="region of interest" description="Disordered" evidence="1">
    <location>
        <begin position="122"/>
        <end position="222"/>
    </location>
</feature>
<dbReference type="AlphaFoldDB" id="A0A9W8IRM2"/>
<feature type="chain" id="PRO_5040977561" evidence="2">
    <location>
        <begin position="22"/>
        <end position="681"/>
    </location>
</feature>
<organism evidence="3 4">
    <name type="scientific">Coemansia aciculifera</name>
    <dbReference type="NCBI Taxonomy" id="417176"/>
    <lineage>
        <taxon>Eukaryota</taxon>
        <taxon>Fungi</taxon>
        <taxon>Fungi incertae sedis</taxon>
        <taxon>Zoopagomycota</taxon>
        <taxon>Kickxellomycotina</taxon>
        <taxon>Kickxellomycetes</taxon>
        <taxon>Kickxellales</taxon>
        <taxon>Kickxellaceae</taxon>
        <taxon>Coemansia</taxon>
    </lineage>
</organism>
<keyword evidence="2" id="KW-0732">Signal</keyword>
<feature type="region of interest" description="Disordered" evidence="1">
    <location>
        <begin position="322"/>
        <end position="374"/>
    </location>
</feature>
<sequence>MTTFLLSGACGCWLVAVKVLAASTTQAHDAAASRFVRQLDLDEAKSRVPCTVLDDDTDDDSSDDDDDDDTEPSPLVNDTATNDSSDTVVPEANDVDNDTGAGASRGVEGPALRNIAEAGVKVPEASGIGNDTGADEVPPVNPDSDEHVDETAPNSAGAPRDDLSPSSKQPAEQVSADGATEEDMDTSIVTKTEQPKKPAQTTDAPDHRKKTSTADGTTAPALLTAKASHEVSGPVVNDAVKLSAASCSGNKVDAEAAKKARVEMASVEMDSARDSNRPTRESFVNNFGKKSSGESDNNRRSTVDSALDSIIAEGSTIADYIGVQPTVPRSSNSVPAGGDTGMQVDTPSISAGVRREEPSISAGSQHGETSAADAVMQDATIASNTGVLRVMEQPPADVEMEAANPPIVEVDMEERPPVADLDMADAERPADDDFDMHGSGFSNDDEDTASDNDVQMEVYVPILNTARVEAQMEVMQRLHRQPRARRPASAATPSLPINTFRFESNPLPPTPVNPAAGTFKAGSFNFGNVGNGQFGGNPGAQPPQPNTDADDDGSSDDDGFDDLVNDIEASLEGDARNPANGSGTGGNAQIDNARADKAKVDSEQIDYEKVDNVVRLYTGLSYIERQWLLDQAMSGSQVPTAIGGGTSFNRESVSAEEVLKLYNSLSDEERLEFICRAPEEK</sequence>
<feature type="compositionally biased region" description="Low complexity" evidence="1">
    <location>
        <begin position="487"/>
        <end position="496"/>
    </location>
</feature>
<feature type="compositionally biased region" description="Acidic residues" evidence="1">
    <location>
        <begin position="53"/>
        <end position="71"/>
    </location>
</feature>
<protein>
    <submittedName>
        <fullName evidence="3">Uncharacterized protein</fullName>
    </submittedName>
</protein>
<keyword evidence="4" id="KW-1185">Reference proteome</keyword>
<feature type="compositionally biased region" description="Acidic residues" evidence="1">
    <location>
        <begin position="548"/>
        <end position="571"/>
    </location>
</feature>
<feature type="compositionally biased region" description="Basic and acidic residues" evidence="1">
    <location>
        <begin position="291"/>
        <end position="302"/>
    </location>
</feature>
<name>A0A9W8IRM2_9FUNG</name>
<feature type="region of interest" description="Disordered" evidence="1">
    <location>
        <begin position="479"/>
        <end position="506"/>
    </location>
</feature>
<reference evidence="3" key="1">
    <citation type="submission" date="2022-07" db="EMBL/GenBank/DDBJ databases">
        <title>Phylogenomic reconstructions and comparative analyses of Kickxellomycotina fungi.</title>
        <authorList>
            <person name="Reynolds N.K."/>
            <person name="Stajich J.E."/>
            <person name="Barry K."/>
            <person name="Grigoriev I.V."/>
            <person name="Crous P."/>
            <person name="Smith M.E."/>
        </authorList>
    </citation>
    <scope>NUCLEOTIDE SEQUENCE</scope>
    <source>
        <strain evidence="3">RSA 476</strain>
    </source>
</reference>
<evidence type="ECO:0000256" key="2">
    <source>
        <dbReference type="SAM" id="SignalP"/>
    </source>
</evidence>
<gene>
    <name evidence="3" type="ORF">GGH94_002846</name>
</gene>
<evidence type="ECO:0000313" key="4">
    <source>
        <dbReference type="Proteomes" id="UP001140074"/>
    </source>
</evidence>
<evidence type="ECO:0000313" key="3">
    <source>
        <dbReference type="EMBL" id="KAJ2864570.1"/>
    </source>
</evidence>
<dbReference type="Proteomes" id="UP001140074">
    <property type="component" value="Unassembled WGS sequence"/>
</dbReference>
<feature type="compositionally biased region" description="Basic and acidic residues" evidence="1">
    <location>
        <begin position="270"/>
        <end position="280"/>
    </location>
</feature>
<accession>A0A9W8IRM2</accession>
<feature type="region of interest" description="Disordered" evidence="1">
    <location>
        <begin position="527"/>
        <end position="602"/>
    </location>
</feature>
<feature type="compositionally biased region" description="Gly residues" evidence="1">
    <location>
        <begin position="529"/>
        <end position="538"/>
    </location>
</feature>
<comment type="caution">
    <text evidence="3">The sequence shown here is derived from an EMBL/GenBank/DDBJ whole genome shotgun (WGS) entry which is preliminary data.</text>
</comment>
<evidence type="ECO:0000256" key="1">
    <source>
        <dbReference type="SAM" id="MobiDB-lite"/>
    </source>
</evidence>
<feature type="compositionally biased region" description="Polar residues" evidence="1">
    <location>
        <begin position="76"/>
        <end position="87"/>
    </location>
</feature>
<feature type="signal peptide" evidence="2">
    <location>
        <begin position="1"/>
        <end position="21"/>
    </location>
</feature>
<feature type="region of interest" description="Disordered" evidence="1">
    <location>
        <begin position="267"/>
        <end position="302"/>
    </location>
</feature>